<reference evidence="1" key="2">
    <citation type="submission" date="2024-01" db="EMBL/GenBank/DDBJ databases">
        <title>Comparative genomics of Cryptococcus and Kwoniella reveals pathogenesis evolution and contrasting modes of karyotype evolution via chromosome fusion or intercentromeric recombination.</title>
        <authorList>
            <person name="Coelho M.A."/>
            <person name="David-Palma M."/>
            <person name="Shea T."/>
            <person name="Bowers K."/>
            <person name="McGinley-Smith S."/>
            <person name="Mohammad A.W."/>
            <person name="Gnirke A."/>
            <person name="Yurkov A.M."/>
            <person name="Nowrousian M."/>
            <person name="Sun S."/>
            <person name="Cuomo C.A."/>
            <person name="Heitman J."/>
        </authorList>
    </citation>
    <scope>NUCLEOTIDE SEQUENCE</scope>
    <source>
        <strain evidence="1">CBS 12478</strain>
    </source>
</reference>
<dbReference type="GeneID" id="43589615"/>
<keyword evidence="2" id="KW-1185">Reference proteome</keyword>
<dbReference type="AlphaFoldDB" id="A0AAJ8MZ14"/>
<proteinExistence type="predicted"/>
<gene>
    <name evidence="1" type="ORF">CI109_105083</name>
</gene>
<evidence type="ECO:0008006" key="3">
    <source>
        <dbReference type="Google" id="ProtNLM"/>
    </source>
</evidence>
<protein>
    <recommendedName>
        <fullName evidence="3">SnoaL-like domain-containing protein</fullName>
    </recommendedName>
</protein>
<evidence type="ECO:0000313" key="2">
    <source>
        <dbReference type="Proteomes" id="UP000322225"/>
    </source>
</evidence>
<evidence type="ECO:0000313" key="1">
    <source>
        <dbReference type="EMBL" id="WWD20607.1"/>
    </source>
</evidence>
<reference evidence="1" key="1">
    <citation type="submission" date="2017-08" db="EMBL/GenBank/DDBJ databases">
        <authorList>
            <person name="Cuomo C."/>
            <person name="Billmyre B."/>
            <person name="Heitman J."/>
        </authorList>
    </citation>
    <scope>NUCLEOTIDE SEQUENCE</scope>
    <source>
        <strain evidence="1">CBS 12478</strain>
    </source>
</reference>
<dbReference type="Proteomes" id="UP000322225">
    <property type="component" value="Chromosome 9"/>
</dbReference>
<name>A0AAJ8MZ14_9TREE</name>
<dbReference type="EMBL" id="CP144059">
    <property type="protein sequence ID" value="WWD20607.1"/>
    <property type="molecule type" value="Genomic_DNA"/>
</dbReference>
<accession>A0AAJ8MZ14</accession>
<organism evidence="1 2">
    <name type="scientific">Kwoniella shandongensis</name>
    <dbReference type="NCBI Taxonomy" id="1734106"/>
    <lineage>
        <taxon>Eukaryota</taxon>
        <taxon>Fungi</taxon>
        <taxon>Dikarya</taxon>
        <taxon>Basidiomycota</taxon>
        <taxon>Agaricomycotina</taxon>
        <taxon>Tremellomycetes</taxon>
        <taxon>Tremellales</taxon>
        <taxon>Cryptococcaceae</taxon>
        <taxon>Kwoniella</taxon>
    </lineage>
</organism>
<sequence>MFLSTQQQVVLNLSARFTQSHSQTTQYCNMSFPTTNSSLTLELLKTRSRAIMEVLCNQRDPNFTVARTLLHPALQMEHDDYPTTSDLEAYLTMFSEVLTSVPDFGCVVHTEIAELASNEERQNGIGGRCWVFSTITGLQDGVEKYSVDMMVFDNQGLAIKLKDVQREIGK</sequence>
<dbReference type="RefSeq" id="XP_031860185.2">
    <property type="nucleotide sequence ID" value="XM_032005466.2"/>
</dbReference>
<dbReference type="KEGG" id="ksn:43589615"/>